<evidence type="ECO:0000313" key="3">
    <source>
        <dbReference type="Proteomes" id="UP000030763"/>
    </source>
</evidence>
<dbReference type="EMBL" id="HG718903">
    <property type="protein sequence ID" value="CDJ56345.1"/>
    <property type="molecule type" value="Genomic_DNA"/>
</dbReference>
<evidence type="ECO:0000313" key="2">
    <source>
        <dbReference type="EMBL" id="CDJ56345.1"/>
    </source>
</evidence>
<feature type="region of interest" description="Disordered" evidence="1">
    <location>
        <begin position="459"/>
        <end position="481"/>
    </location>
</feature>
<name>U6M3R8_EIMMA</name>
<dbReference type="RefSeq" id="XP_013332995.1">
    <property type="nucleotide sequence ID" value="XM_013477541.1"/>
</dbReference>
<dbReference type="AlphaFoldDB" id="U6M3R8"/>
<evidence type="ECO:0000256" key="1">
    <source>
        <dbReference type="SAM" id="MobiDB-lite"/>
    </source>
</evidence>
<proteinExistence type="predicted"/>
<dbReference type="Proteomes" id="UP000030763">
    <property type="component" value="Unassembled WGS sequence"/>
</dbReference>
<dbReference type="OrthoDB" id="347670at2759"/>
<keyword evidence="3" id="KW-1185">Reference proteome</keyword>
<feature type="non-terminal residue" evidence="2">
    <location>
        <position position="704"/>
    </location>
</feature>
<organism evidence="2 3">
    <name type="scientific">Eimeria maxima</name>
    <name type="common">Coccidian parasite</name>
    <dbReference type="NCBI Taxonomy" id="5804"/>
    <lineage>
        <taxon>Eukaryota</taxon>
        <taxon>Sar</taxon>
        <taxon>Alveolata</taxon>
        <taxon>Apicomplexa</taxon>
        <taxon>Conoidasida</taxon>
        <taxon>Coccidia</taxon>
        <taxon>Eucoccidiorida</taxon>
        <taxon>Eimeriorina</taxon>
        <taxon>Eimeriidae</taxon>
        <taxon>Eimeria</taxon>
    </lineage>
</organism>
<dbReference type="OMA" id="TWVWVAP"/>
<reference evidence="2" key="2">
    <citation type="submission" date="2013-10" db="EMBL/GenBank/DDBJ databases">
        <authorList>
            <person name="Aslett M."/>
        </authorList>
    </citation>
    <scope>NUCLEOTIDE SEQUENCE [LARGE SCALE GENOMIC DNA]</scope>
    <source>
        <strain evidence="2">Weybridge</strain>
    </source>
</reference>
<feature type="region of interest" description="Disordered" evidence="1">
    <location>
        <begin position="355"/>
        <end position="416"/>
    </location>
</feature>
<feature type="region of interest" description="Disordered" evidence="1">
    <location>
        <begin position="272"/>
        <end position="297"/>
    </location>
</feature>
<accession>U6M3R8</accession>
<reference evidence="2" key="1">
    <citation type="submission" date="2013-10" db="EMBL/GenBank/DDBJ databases">
        <title>Genomic analysis of the causative agents of coccidiosis in chickens.</title>
        <authorList>
            <person name="Reid A.J."/>
            <person name="Blake D."/>
            <person name="Billington K."/>
            <person name="Browne H."/>
            <person name="Dunn M."/>
            <person name="Hung S."/>
            <person name="Kawahara F."/>
            <person name="Miranda-Saavedra D."/>
            <person name="Mourier T."/>
            <person name="Nagra H."/>
            <person name="Otto T.D."/>
            <person name="Rawlings N."/>
            <person name="Sanchez A."/>
            <person name="Sanders M."/>
            <person name="Subramaniam C."/>
            <person name="Tay Y."/>
            <person name="Dear P."/>
            <person name="Doerig C."/>
            <person name="Gruber A."/>
            <person name="Parkinson J."/>
            <person name="Shirley M."/>
            <person name="Wan K.L."/>
            <person name="Berriman M."/>
            <person name="Tomley F."/>
            <person name="Pain A."/>
        </authorList>
    </citation>
    <scope>NUCLEOTIDE SEQUENCE [LARGE SCALE GENOMIC DNA]</scope>
    <source>
        <strain evidence="2">Weybridge</strain>
    </source>
</reference>
<sequence length="704" mass="72484">MVEDGLRPLGSCIPPNTWVWVAPARYPLGAPQCGPQRGPQIDPRGGPRRLVRLLAIPSRPEDPTGGPCRCWLGALSVPKGKWRGPPIGAPSPTASVGEETKGPPVNGVLSTTSPHSHPPEVSKGAPQGAPGAPAEGPSEGPTELPCIFLPGGVLHSLGVSAGGEINVWEAKDIINRSSGSSLPPPFRGLPIARRCQLQQLYPPNIDTWAPLGAPNGGGPLYPSSSLEAKGDTQDVLVDFFCVPRLLSLGDTFAVLKVPYRYGAPSAGCPCSGGGPQEALPEGAPKVDPQGAPNRSGGPVGAPANCPCCLSLHEVEHAERYGQGGPRCMRLRSRLLLKENRCPSWGPLFVEGPIGAPSVSNGPTELGDPPQGDPRDNGEEPRKEGGAAEGHEGAPSPSKRLLQRPPTQRVLERSPCFSRGAPRGAPLCHWGPADAVFGWGAAETLHDVAFVFRVSLLETNQDPTGGPPGEGGPPGAPQGGRNTPLCAVVVRDGTDLLLQEAPIRGAPPPFLVSPLAARGDRGSLLLCGDTKCGALFLLRRVCDTLGLNCLSLNCAALSPAAAGAAAAAAKGIVHADGSVAPGGNSALSAALVEGAHRGGPCVILLQNLTTLMEAPGAPSSRQDRLDALLAAHLRWFLGPHRQIGGVAWSEVGGGPLGGPQGAPVVVVGVCEGTGDKGGDNLLKELRNAFEVIVSINRPDEETREI</sequence>
<dbReference type="GeneID" id="25339261"/>
<gene>
    <name evidence="2" type="ORF">EMWEY_00052750</name>
</gene>
<protein>
    <submittedName>
        <fullName evidence="2">Uncharacterized protein</fullName>
    </submittedName>
</protein>
<dbReference type="VEuPathDB" id="ToxoDB:EMWEY_00052750"/>
<feature type="compositionally biased region" description="Low complexity" evidence="1">
    <location>
        <begin position="124"/>
        <end position="141"/>
    </location>
</feature>
<feature type="compositionally biased region" description="Basic and acidic residues" evidence="1">
    <location>
        <begin position="372"/>
        <end position="391"/>
    </location>
</feature>
<feature type="region of interest" description="Disordered" evidence="1">
    <location>
        <begin position="81"/>
        <end position="143"/>
    </location>
</feature>